<dbReference type="EMBL" id="CP000112">
    <property type="protein sequence ID" value="ABB40483.1"/>
    <property type="molecule type" value="Genomic_DNA"/>
</dbReference>
<evidence type="ECO:0000256" key="1">
    <source>
        <dbReference type="ARBA" id="ARBA00000830"/>
    </source>
</evidence>
<dbReference type="InterPro" id="IPR023214">
    <property type="entry name" value="HAD_sf"/>
</dbReference>
<gene>
    <name evidence="5" type="ordered locus">Dde_3690</name>
</gene>
<dbReference type="RefSeq" id="WP_011369353.1">
    <property type="nucleotide sequence ID" value="NC_007519.1"/>
</dbReference>
<dbReference type="GO" id="GO:0006281">
    <property type="term" value="P:DNA repair"/>
    <property type="evidence" value="ECO:0007669"/>
    <property type="project" value="TreeGrafter"/>
</dbReference>
<dbReference type="KEGG" id="dde:Dde_3690"/>
<dbReference type="GO" id="GO:0008967">
    <property type="term" value="F:phosphoglycolate phosphatase activity"/>
    <property type="evidence" value="ECO:0007669"/>
    <property type="project" value="UniProtKB-EC"/>
</dbReference>
<comment type="similarity">
    <text evidence="3">Belongs to the HAD-like hydrolase superfamily. CbbY/CbbZ/Gph/YieH family.</text>
</comment>
<name>Q30V13_OLEA2</name>
<proteinExistence type="inferred from homology"/>
<dbReference type="SUPFAM" id="SSF56784">
    <property type="entry name" value="HAD-like"/>
    <property type="match status" value="1"/>
</dbReference>
<dbReference type="Pfam" id="PF00702">
    <property type="entry name" value="Hydrolase"/>
    <property type="match status" value="1"/>
</dbReference>
<evidence type="ECO:0000256" key="3">
    <source>
        <dbReference type="ARBA" id="ARBA00006171"/>
    </source>
</evidence>
<dbReference type="SFLD" id="SFLDG01129">
    <property type="entry name" value="C1.5:_HAD__Beta-PGM__Phosphata"/>
    <property type="match status" value="1"/>
</dbReference>
<comment type="catalytic activity">
    <reaction evidence="1">
        <text>2-phosphoglycolate + H2O = glycolate + phosphate</text>
        <dbReference type="Rhea" id="RHEA:14369"/>
        <dbReference type="ChEBI" id="CHEBI:15377"/>
        <dbReference type="ChEBI" id="CHEBI:29805"/>
        <dbReference type="ChEBI" id="CHEBI:43474"/>
        <dbReference type="ChEBI" id="CHEBI:58033"/>
        <dbReference type="EC" id="3.1.3.18"/>
    </reaction>
</comment>
<evidence type="ECO:0000256" key="2">
    <source>
        <dbReference type="ARBA" id="ARBA00004818"/>
    </source>
</evidence>
<evidence type="ECO:0000313" key="5">
    <source>
        <dbReference type="EMBL" id="ABB40483.1"/>
    </source>
</evidence>
<keyword evidence="5" id="KW-0378">Hydrolase</keyword>
<dbReference type="eggNOG" id="COG0546">
    <property type="taxonomic scope" value="Bacteria"/>
</dbReference>
<dbReference type="Proteomes" id="UP000002710">
    <property type="component" value="Chromosome"/>
</dbReference>
<accession>Q30V13</accession>
<evidence type="ECO:0000313" key="6">
    <source>
        <dbReference type="Proteomes" id="UP000002710"/>
    </source>
</evidence>
<dbReference type="SFLD" id="SFLDS00003">
    <property type="entry name" value="Haloacid_Dehalogenase"/>
    <property type="match status" value="1"/>
</dbReference>
<dbReference type="STRING" id="207559.Dde_3690"/>
<organism evidence="5 6">
    <name type="scientific">Oleidesulfovibrio alaskensis (strain ATCC BAA-1058 / DSM 17464 / G20)</name>
    <name type="common">Desulfovibrio alaskensis</name>
    <dbReference type="NCBI Taxonomy" id="207559"/>
    <lineage>
        <taxon>Bacteria</taxon>
        <taxon>Pseudomonadati</taxon>
        <taxon>Thermodesulfobacteriota</taxon>
        <taxon>Desulfovibrionia</taxon>
        <taxon>Desulfovibrionales</taxon>
        <taxon>Desulfovibrionaceae</taxon>
        <taxon>Oleidesulfovibrio</taxon>
    </lineage>
</organism>
<keyword evidence="6" id="KW-1185">Reference proteome</keyword>
<dbReference type="InterPro" id="IPR036412">
    <property type="entry name" value="HAD-like_sf"/>
</dbReference>
<evidence type="ECO:0000256" key="4">
    <source>
        <dbReference type="ARBA" id="ARBA00013078"/>
    </source>
</evidence>
<dbReference type="PANTHER" id="PTHR43434:SF1">
    <property type="entry name" value="PHOSPHOGLYCOLATE PHOSPHATASE"/>
    <property type="match status" value="1"/>
</dbReference>
<reference evidence="5 6" key="1">
    <citation type="journal article" date="2011" name="J. Bacteriol.">
        <title>Complete genome sequence and updated annotation of Desulfovibrio alaskensis G20.</title>
        <authorList>
            <person name="Hauser L.J."/>
            <person name="Land M.L."/>
            <person name="Brown S.D."/>
            <person name="Larimer F."/>
            <person name="Keller K.L."/>
            <person name="Rapp-Giles B.J."/>
            <person name="Price M.N."/>
            <person name="Lin M."/>
            <person name="Bruce D.C."/>
            <person name="Detter J.C."/>
            <person name="Tapia R."/>
            <person name="Han C.S."/>
            <person name="Goodwin L.A."/>
            <person name="Cheng J.F."/>
            <person name="Pitluck S."/>
            <person name="Copeland A."/>
            <person name="Lucas S."/>
            <person name="Nolan M."/>
            <person name="Lapidus A.L."/>
            <person name="Palumbo A.V."/>
            <person name="Wall J.D."/>
        </authorList>
    </citation>
    <scope>NUCLEOTIDE SEQUENCE [LARGE SCALE GENOMIC DNA]</scope>
    <source>
        <strain evidence="6">ATCC BAA 1058 / DSM 17464 / G20</strain>
    </source>
</reference>
<sequence length="216" mass="23137">MALELVVFDCDGVLLESVEVKTRAFARTVEEYGPAAVGRMLEYHAAHGGVSRFRKFEWFCTEVLGRPARQEDLQTMGERFARLAFEEVMAAPCVPGALETVEALHGRVPLYVASGAPHDELNTVLSARGLAARFDGVFGSPPHKTQLLADILERTGAAATRTVMVGDSSTDLEAATACGTLFFGRGAVFAGSGHPWAADLHPLKDHLLQLLQCGGA</sequence>
<dbReference type="PANTHER" id="PTHR43434">
    <property type="entry name" value="PHOSPHOGLYCOLATE PHOSPHATASE"/>
    <property type="match status" value="1"/>
</dbReference>
<protein>
    <recommendedName>
        <fullName evidence="4">phosphoglycolate phosphatase</fullName>
        <ecNumber evidence="4">3.1.3.18</ecNumber>
    </recommendedName>
</protein>
<dbReference type="InterPro" id="IPR023198">
    <property type="entry name" value="PGP-like_dom2"/>
</dbReference>
<comment type="pathway">
    <text evidence="2">Organic acid metabolism; glycolate biosynthesis; glycolate from 2-phosphoglycolate: step 1/1.</text>
</comment>
<dbReference type="EC" id="3.1.3.18" evidence="4"/>
<dbReference type="HOGENOM" id="CLU_100976_0_0_7"/>
<dbReference type="Gene3D" id="1.10.150.240">
    <property type="entry name" value="Putative phosphatase, domain 2"/>
    <property type="match status" value="1"/>
</dbReference>
<dbReference type="AlphaFoldDB" id="Q30V13"/>
<dbReference type="InterPro" id="IPR050155">
    <property type="entry name" value="HAD-like_hydrolase_sf"/>
</dbReference>
<dbReference type="GO" id="GO:0005829">
    <property type="term" value="C:cytosol"/>
    <property type="evidence" value="ECO:0007669"/>
    <property type="project" value="TreeGrafter"/>
</dbReference>
<dbReference type="Gene3D" id="3.40.50.1000">
    <property type="entry name" value="HAD superfamily/HAD-like"/>
    <property type="match status" value="1"/>
</dbReference>